<dbReference type="PANTHER" id="PTHR43798:SF31">
    <property type="entry name" value="AB HYDROLASE SUPERFAMILY PROTEIN YCLE"/>
    <property type="match status" value="1"/>
</dbReference>
<evidence type="ECO:0000313" key="3">
    <source>
        <dbReference type="EMBL" id="SUM73954.1"/>
    </source>
</evidence>
<keyword evidence="1 3" id="KW-0378">Hydrolase</keyword>
<reference evidence="3 4" key="1">
    <citation type="submission" date="2018-06" db="EMBL/GenBank/DDBJ databases">
        <authorList>
            <consortium name="Pathogen Informatics"/>
            <person name="Doyle S."/>
        </authorList>
    </citation>
    <scope>NUCLEOTIDE SEQUENCE [LARGE SCALE GENOMIC DNA]</scope>
    <source>
        <strain evidence="3 4">NCTC11807</strain>
    </source>
</reference>
<sequence>MAMDLITNKDGTALHYSTMGEGYPVVFIHTAFDNYSLFNDIAQLLSKSFQVVLLDLRGHGYSDKPRDIEFHHFVDDIKFLLDSIYIDQAAMIGHEMGAMIAADMSIRYPGYVSSITLVNPTSIEGELPEERLFRKYAHKIRNWEDDKQEKFLDKRKYYKARKMNKFLKHVKDTNAISTKEEIQAVKDVFKSQGISDVFKHVKVPTSIIAGEHGERTTTLEAKEVADLIAHCEFEVYDQSSLYPFVEEQDNFVKEITKFIKYYSPHKRT</sequence>
<dbReference type="GO" id="GO:0050357">
    <property type="term" value="F:tropinesterase activity"/>
    <property type="evidence" value="ECO:0007669"/>
    <property type="project" value="UniProtKB-EC"/>
</dbReference>
<evidence type="ECO:0000256" key="1">
    <source>
        <dbReference type="ARBA" id="ARBA00022801"/>
    </source>
</evidence>
<organism evidence="3 4">
    <name type="scientific">Staphylococcus saccharolyticus</name>
    <dbReference type="NCBI Taxonomy" id="33028"/>
    <lineage>
        <taxon>Bacteria</taxon>
        <taxon>Bacillati</taxon>
        <taxon>Bacillota</taxon>
        <taxon>Bacilli</taxon>
        <taxon>Bacillales</taxon>
        <taxon>Staphylococcaceae</taxon>
        <taxon>Staphylococcus</taxon>
    </lineage>
</organism>
<dbReference type="AlphaFoldDB" id="A0A380H7M3"/>
<proteinExistence type="predicted"/>
<dbReference type="Proteomes" id="UP000255425">
    <property type="component" value="Unassembled WGS sequence"/>
</dbReference>
<name>A0A380H7M3_9STAP</name>
<dbReference type="EC" id="3.1.1.10" evidence="3"/>
<dbReference type="GO" id="GO:0016020">
    <property type="term" value="C:membrane"/>
    <property type="evidence" value="ECO:0007669"/>
    <property type="project" value="TreeGrafter"/>
</dbReference>
<dbReference type="InterPro" id="IPR029058">
    <property type="entry name" value="AB_hydrolase_fold"/>
</dbReference>
<dbReference type="GeneID" id="63935705"/>
<gene>
    <name evidence="3" type="ORF">NCTC11807_02375</name>
</gene>
<dbReference type="EMBL" id="UHDZ01000001">
    <property type="protein sequence ID" value="SUM73954.1"/>
    <property type="molecule type" value="Genomic_DNA"/>
</dbReference>
<dbReference type="PANTHER" id="PTHR43798">
    <property type="entry name" value="MONOACYLGLYCEROL LIPASE"/>
    <property type="match status" value="1"/>
</dbReference>
<evidence type="ECO:0000259" key="2">
    <source>
        <dbReference type="Pfam" id="PF00561"/>
    </source>
</evidence>
<dbReference type="RefSeq" id="WP_165417898.1">
    <property type="nucleotide sequence ID" value="NZ_CP066042.1"/>
</dbReference>
<feature type="domain" description="AB hydrolase-1" evidence="2">
    <location>
        <begin position="23"/>
        <end position="131"/>
    </location>
</feature>
<protein>
    <submittedName>
        <fullName evidence="3">Alpha/beta hydrolase</fullName>
        <ecNumber evidence="3">3.1.1.10</ecNumber>
    </submittedName>
</protein>
<dbReference type="InterPro" id="IPR050266">
    <property type="entry name" value="AB_hydrolase_sf"/>
</dbReference>
<dbReference type="Pfam" id="PF00561">
    <property type="entry name" value="Abhydrolase_1"/>
    <property type="match status" value="1"/>
</dbReference>
<keyword evidence="4" id="KW-1185">Reference proteome</keyword>
<dbReference type="PRINTS" id="PR00111">
    <property type="entry name" value="ABHYDROLASE"/>
</dbReference>
<dbReference type="SUPFAM" id="SSF53474">
    <property type="entry name" value="alpha/beta-Hydrolases"/>
    <property type="match status" value="1"/>
</dbReference>
<dbReference type="Gene3D" id="3.40.50.1820">
    <property type="entry name" value="alpha/beta hydrolase"/>
    <property type="match status" value="1"/>
</dbReference>
<evidence type="ECO:0000313" key="4">
    <source>
        <dbReference type="Proteomes" id="UP000255425"/>
    </source>
</evidence>
<accession>A0A380H7M3</accession>
<dbReference type="InterPro" id="IPR000073">
    <property type="entry name" value="AB_hydrolase_1"/>
</dbReference>